<sequence>MAFHSAGEGNQEENGRQNGNHEDVTVVMVPLPAQGHLNLFLHLARYVSSYNVPVHYVCSPAHSRQVQSRIHGWDHKDDDDDLHGCSRNRITFHEFGVPSYETPPPNPNNRTKYPVQLLPAFYASLHLREPISQLLQKLSNKTRRLVVIHDALIPYVVQDICSIPNGESYSFLSTSAFYTYSVYWELEGKPESLPESQLLQLLPKDTYPPEAIAYMLSQLEVKINSSGTLFHSCRAIDGPYLDHLTKLNTFTKKYWAVGPLNPITGGLRKYEEEQKPRHHCLEWLDKQAPNSVVFVSFGTTTSLSDQEIKVIAVGLEESNQKFLWVLRDADTGHLFNQKDRSLEDKLPQGFETRMNRRGIIVRDWAPQSDILAHSSTGGFLSHCGWGSCMESISRGVPMALWPMHSDHPTNSVLMTQVLKVGLLVVDWSPAHGNVTPKAIQNAVRRLMDSSEGDAMRQRAQEVSKTVKESIAAGGGRPLEMDSFVAHIRR</sequence>
<dbReference type="PANTHER" id="PTHR48044">
    <property type="entry name" value="GLYCOSYLTRANSFERASE"/>
    <property type="match status" value="1"/>
</dbReference>
<reference evidence="8" key="1">
    <citation type="submission" date="2023-03" db="EMBL/GenBank/DDBJ databases">
        <authorList>
            <person name="Julca I."/>
        </authorList>
    </citation>
    <scope>NUCLEOTIDE SEQUENCE</scope>
</reference>
<dbReference type="CDD" id="cd03784">
    <property type="entry name" value="GT1_Gtf-like"/>
    <property type="match status" value="1"/>
</dbReference>
<dbReference type="InterPro" id="IPR002213">
    <property type="entry name" value="UDP_glucos_trans"/>
</dbReference>
<gene>
    <name evidence="8" type="ORF">OLC1_LOCUS9792</name>
</gene>
<protein>
    <recommendedName>
        <fullName evidence="5">Glycosyltransferase</fullName>
        <ecNumber evidence="5">2.4.1.-</ecNumber>
    </recommendedName>
</protein>
<feature type="region of interest" description="Disordered" evidence="6">
    <location>
        <begin position="1"/>
        <end position="20"/>
    </location>
</feature>
<dbReference type="InterPro" id="IPR058980">
    <property type="entry name" value="Glyco_transf_N"/>
</dbReference>
<dbReference type="FunFam" id="3.40.50.2000:FF:000238">
    <property type="entry name" value="Glycosyltransferase"/>
    <property type="match status" value="1"/>
</dbReference>
<dbReference type="PANTHER" id="PTHR48044:SF23">
    <property type="entry name" value="ANTHOCYANIDIN 3-O-GLUCOSYLTRANSFERASE-LIKE"/>
    <property type="match status" value="1"/>
</dbReference>
<dbReference type="InterPro" id="IPR035595">
    <property type="entry name" value="UDP_glycos_trans_CS"/>
</dbReference>
<dbReference type="GO" id="GO:0016138">
    <property type="term" value="P:glycoside biosynthetic process"/>
    <property type="evidence" value="ECO:0007669"/>
    <property type="project" value="UniProtKB-ARBA"/>
</dbReference>
<keyword evidence="9" id="KW-1185">Reference proteome</keyword>
<evidence type="ECO:0000256" key="6">
    <source>
        <dbReference type="SAM" id="MobiDB-lite"/>
    </source>
</evidence>
<dbReference type="SUPFAM" id="SSF53756">
    <property type="entry name" value="UDP-Glycosyltransferase/glycogen phosphorylase"/>
    <property type="match status" value="1"/>
</dbReference>
<dbReference type="EC" id="2.4.1.-" evidence="5"/>
<evidence type="ECO:0000259" key="7">
    <source>
        <dbReference type="Pfam" id="PF26168"/>
    </source>
</evidence>
<evidence type="ECO:0000313" key="9">
    <source>
        <dbReference type="Proteomes" id="UP001161247"/>
    </source>
</evidence>
<dbReference type="FunFam" id="3.40.50.2000:FF:000060">
    <property type="entry name" value="Glycosyltransferase"/>
    <property type="match status" value="1"/>
</dbReference>
<proteinExistence type="inferred from homology"/>
<evidence type="ECO:0000256" key="5">
    <source>
        <dbReference type="RuleBase" id="RU362057"/>
    </source>
</evidence>
<evidence type="ECO:0000256" key="1">
    <source>
        <dbReference type="ARBA" id="ARBA00009995"/>
    </source>
</evidence>
<accession>A0AAV1CZN1</accession>
<dbReference type="GO" id="GO:0009690">
    <property type="term" value="P:cytokinin metabolic process"/>
    <property type="evidence" value="ECO:0007669"/>
    <property type="project" value="UniProtKB-ARBA"/>
</dbReference>
<feature type="domain" description="Glycosyltransferase N-terminal" evidence="7">
    <location>
        <begin position="22"/>
        <end position="262"/>
    </location>
</feature>
<keyword evidence="3 4" id="KW-0808">Transferase</keyword>
<evidence type="ECO:0000256" key="3">
    <source>
        <dbReference type="ARBA" id="ARBA00022679"/>
    </source>
</evidence>
<dbReference type="Pfam" id="PF26168">
    <property type="entry name" value="Glyco_transf_N"/>
    <property type="match status" value="1"/>
</dbReference>
<comment type="similarity">
    <text evidence="1 4">Belongs to the UDP-glycosyltransferase family.</text>
</comment>
<dbReference type="EMBL" id="OX459120">
    <property type="protein sequence ID" value="CAI9099852.1"/>
    <property type="molecule type" value="Genomic_DNA"/>
</dbReference>
<dbReference type="Gene3D" id="3.40.50.2000">
    <property type="entry name" value="Glycogen Phosphorylase B"/>
    <property type="match status" value="2"/>
</dbReference>
<dbReference type="PROSITE" id="PS00375">
    <property type="entry name" value="UDPGT"/>
    <property type="match status" value="1"/>
</dbReference>
<dbReference type="Proteomes" id="UP001161247">
    <property type="component" value="Chromosome 3"/>
</dbReference>
<dbReference type="Pfam" id="PF00201">
    <property type="entry name" value="UDPGT"/>
    <property type="match status" value="1"/>
</dbReference>
<evidence type="ECO:0000313" key="8">
    <source>
        <dbReference type="EMBL" id="CAI9099852.1"/>
    </source>
</evidence>
<organism evidence="8 9">
    <name type="scientific">Oldenlandia corymbosa var. corymbosa</name>
    <dbReference type="NCBI Taxonomy" id="529605"/>
    <lineage>
        <taxon>Eukaryota</taxon>
        <taxon>Viridiplantae</taxon>
        <taxon>Streptophyta</taxon>
        <taxon>Embryophyta</taxon>
        <taxon>Tracheophyta</taxon>
        <taxon>Spermatophyta</taxon>
        <taxon>Magnoliopsida</taxon>
        <taxon>eudicotyledons</taxon>
        <taxon>Gunneridae</taxon>
        <taxon>Pentapetalae</taxon>
        <taxon>asterids</taxon>
        <taxon>lamiids</taxon>
        <taxon>Gentianales</taxon>
        <taxon>Rubiaceae</taxon>
        <taxon>Rubioideae</taxon>
        <taxon>Spermacoceae</taxon>
        <taxon>Hedyotis-Oldenlandia complex</taxon>
        <taxon>Oldenlandia</taxon>
    </lineage>
</organism>
<keyword evidence="2 4" id="KW-0328">Glycosyltransferase</keyword>
<evidence type="ECO:0000256" key="4">
    <source>
        <dbReference type="RuleBase" id="RU003718"/>
    </source>
</evidence>
<name>A0AAV1CZN1_OLDCO</name>
<dbReference type="GO" id="GO:0050404">
    <property type="term" value="F:zeatin O-beta-D-xylosyltransferase activity"/>
    <property type="evidence" value="ECO:0007669"/>
    <property type="project" value="UniProtKB-ARBA"/>
</dbReference>
<evidence type="ECO:0000256" key="2">
    <source>
        <dbReference type="ARBA" id="ARBA00022676"/>
    </source>
</evidence>
<dbReference type="AlphaFoldDB" id="A0AAV1CZN1"/>